<accession>A0A150QUX0</accession>
<dbReference type="OrthoDB" id="5523705at2"/>
<dbReference type="EMBL" id="JEMA01000309">
    <property type="protein sequence ID" value="KYF71827.1"/>
    <property type="molecule type" value="Genomic_DNA"/>
</dbReference>
<feature type="compositionally biased region" description="Gly residues" evidence="1">
    <location>
        <begin position="72"/>
        <end position="85"/>
    </location>
</feature>
<feature type="region of interest" description="Disordered" evidence="1">
    <location>
        <begin position="45"/>
        <end position="94"/>
    </location>
</feature>
<organism evidence="2 3">
    <name type="scientific">Sorangium cellulosum</name>
    <name type="common">Polyangium cellulosum</name>
    <dbReference type="NCBI Taxonomy" id="56"/>
    <lineage>
        <taxon>Bacteria</taxon>
        <taxon>Pseudomonadati</taxon>
        <taxon>Myxococcota</taxon>
        <taxon>Polyangia</taxon>
        <taxon>Polyangiales</taxon>
        <taxon>Polyangiaceae</taxon>
        <taxon>Sorangium</taxon>
    </lineage>
</organism>
<dbReference type="Proteomes" id="UP000075260">
    <property type="component" value="Unassembled WGS sequence"/>
</dbReference>
<evidence type="ECO:0000313" key="2">
    <source>
        <dbReference type="EMBL" id="KYF71827.1"/>
    </source>
</evidence>
<feature type="compositionally biased region" description="Low complexity" evidence="1">
    <location>
        <begin position="47"/>
        <end position="62"/>
    </location>
</feature>
<gene>
    <name evidence="2" type="ORF">BE15_35635</name>
</gene>
<reference evidence="2 3" key="1">
    <citation type="submission" date="2014-02" db="EMBL/GenBank/DDBJ databases">
        <title>The small core and large imbalanced accessory genome model reveals a collaborative survival strategy of Sorangium cellulosum strains in nature.</title>
        <authorList>
            <person name="Han K."/>
            <person name="Peng R."/>
            <person name="Blom J."/>
            <person name="Li Y.-Z."/>
        </authorList>
    </citation>
    <scope>NUCLEOTIDE SEQUENCE [LARGE SCALE GENOMIC DNA]</scope>
    <source>
        <strain evidence="2 3">So0008-312</strain>
    </source>
</reference>
<dbReference type="RefSeq" id="WP_061606757.1">
    <property type="nucleotide sequence ID" value="NZ_CP162579.1"/>
</dbReference>
<comment type="caution">
    <text evidence="2">The sequence shown here is derived from an EMBL/GenBank/DDBJ whole genome shotgun (WGS) entry which is preliminary data.</text>
</comment>
<evidence type="ECO:0000256" key="1">
    <source>
        <dbReference type="SAM" id="MobiDB-lite"/>
    </source>
</evidence>
<protein>
    <submittedName>
        <fullName evidence="2">Uncharacterized protein</fullName>
    </submittedName>
</protein>
<name>A0A150QUX0_SORCE</name>
<dbReference type="AlphaFoldDB" id="A0A150QUX0"/>
<sequence>MIRELRCKSCGRRYVFVSTAAAPCRACGSALQEMELERGVYELASEDAPSAAKPDPSSAADKMVPEDLGYGESHGYGPGHGGPTGPGDAPATNP</sequence>
<evidence type="ECO:0000313" key="3">
    <source>
        <dbReference type="Proteomes" id="UP000075260"/>
    </source>
</evidence>
<proteinExistence type="predicted"/>